<dbReference type="AlphaFoldDB" id="A0A484G8C8"/>
<name>A0A484G8C8_COLOR</name>
<dbReference type="Proteomes" id="UP000014480">
    <property type="component" value="Unassembled WGS sequence"/>
</dbReference>
<reference evidence="3" key="1">
    <citation type="journal article" date="2013" name="New Phytol.">
        <title>Comparative genomic and transcriptomic analyses reveal the hemibiotrophic stage shift of Colletotrichum fungi.</title>
        <authorList>
            <person name="Gan P."/>
            <person name="Ikeda K."/>
            <person name="Irieda H."/>
            <person name="Narusaka M."/>
            <person name="O'Connell R.J."/>
            <person name="Narusaka Y."/>
            <person name="Takano Y."/>
            <person name="Kubo Y."/>
            <person name="Shirasu K."/>
        </authorList>
    </citation>
    <scope>NUCLEOTIDE SEQUENCE [LARGE SCALE GENOMIC DNA]</scope>
    <source>
        <strain evidence="3">104-T / ATCC 96160 / CBS 514.97 / LARS 414 / MAFF 240422</strain>
    </source>
</reference>
<evidence type="ECO:0000313" key="2">
    <source>
        <dbReference type="EMBL" id="TDZ26719.1"/>
    </source>
</evidence>
<sequence>MIDRPTNRLERRGSGGSPNLGIGSLAPVVIAIVRSAKRRQPIPTLETKSRASSIKNLDNMLPHPPEQS</sequence>
<reference evidence="3" key="2">
    <citation type="journal article" date="2019" name="Mol. Plant Microbe Interact.">
        <title>Genome sequence resources for four phytopathogenic fungi from the Colletotrichum orbiculare species complex.</title>
        <authorList>
            <person name="Gan P."/>
            <person name="Tsushima A."/>
            <person name="Narusaka M."/>
            <person name="Narusaka Y."/>
            <person name="Takano Y."/>
            <person name="Kubo Y."/>
            <person name="Shirasu K."/>
        </authorList>
    </citation>
    <scope>GENOME REANNOTATION</scope>
    <source>
        <strain evidence="3">104-T / ATCC 96160 / CBS 514.97 / LARS 414 / MAFF 240422</strain>
    </source>
</reference>
<proteinExistence type="predicted"/>
<evidence type="ECO:0000256" key="1">
    <source>
        <dbReference type="SAM" id="MobiDB-lite"/>
    </source>
</evidence>
<dbReference type="EMBL" id="AMCV02000001">
    <property type="protein sequence ID" value="TDZ26719.1"/>
    <property type="molecule type" value="Genomic_DNA"/>
</dbReference>
<comment type="caution">
    <text evidence="2">The sequence shown here is derived from an EMBL/GenBank/DDBJ whole genome shotgun (WGS) entry which is preliminary data.</text>
</comment>
<organism evidence="2 3">
    <name type="scientific">Colletotrichum orbiculare (strain 104-T / ATCC 96160 / CBS 514.97 / LARS 414 / MAFF 240422)</name>
    <name type="common">Cucumber anthracnose fungus</name>
    <name type="synonym">Colletotrichum lagenarium</name>
    <dbReference type="NCBI Taxonomy" id="1213857"/>
    <lineage>
        <taxon>Eukaryota</taxon>
        <taxon>Fungi</taxon>
        <taxon>Dikarya</taxon>
        <taxon>Ascomycota</taxon>
        <taxon>Pezizomycotina</taxon>
        <taxon>Sordariomycetes</taxon>
        <taxon>Hypocreomycetidae</taxon>
        <taxon>Glomerellales</taxon>
        <taxon>Glomerellaceae</taxon>
        <taxon>Colletotrichum</taxon>
        <taxon>Colletotrichum orbiculare species complex</taxon>
    </lineage>
</organism>
<accession>A0A484G8C8</accession>
<keyword evidence="3" id="KW-1185">Reference proteome</keyword>
<gene>
    <name evidence="2" type="ORF">Cob_v000320</name>
</gene>
<feature type="region of interest" description="Disordered" evidence="1">
    <location>
        <begin position="37"/>
        <end position="68"/>
    </location>
</feature>
<feature type="compositionally biased region" description="Basic and acidic residues" evidence="1">
    <location>
        <begin position="1"/>
        <end position="13"/>
    </location>
</feature>
<evidence type="ECO:0000313" key="3">
    <source>
        <dbReference type="Proteomes" id="UP000014480"/>
    </source>
</evidence>
<protein>
    <submittedName>
        <fullName evidence="2">Uncharacterized protein</fullName>
    </submittedName>
</protein>
<feature type="region of interest" description="Disordered" evidence="1">
    <location>
        <begin position="1"/>
        <end position="21"/>
    </location>
</feature>